<dbReference type="RefSeq" id="WP_270918123.1">
    <property type="nucleotide sequence ID" value="NZ_CP127247.1"/>
</dbReference>
<dbReference type="Pfam" id="PF03567">
    <property type="entry name" value="Sulfotransfer_2"/>
    <property type="match status" value="1"/>
</dbReference>
<dbReference type="GO" id="GO:0008146">
    <property type="term" value="F:sulfotransferase activity"/>
    <property type="evidence" value="ECO:0007669"/>
    <property type="project" value="InterPro"/>
</dbReference>
<dbReference type="GO" id="GO:0016020">
    <property type="term" value="C:membrane"/>
    <property type="evidence" value="ECO:0007669"/>
    <property type="project" value="InterPro"/>
</dbReference>
<feature type="region of interest" description="Disordered" evidence="1">
    <location>
        <begin position="163"/>
        <end position="188"/>
    </location>
</feature>
<dbReference type="SUPFAM" id="SSF52540">
    <property type="entry name" value="P-loop containing nucleoside triphosphate hydrolases"/>
    <property type="match status" value="1"/>
</dbReference>
<dbReference type="Gene3D" id="3.40.50.300">
    <property type="entry name" value="P-loop containing nucleotide triphosphate hydrolases"/>
    <property type="match status" value="1"/>
</dbReference>
<gene>
    <name evidence="2" type="ORF">QPJ95_20795</name>
</gene>
<sequence>MPIFRIRSEFHYFCHVPKCAGASVEHYLRARFGSLAFVNSKFYRREDSFRWTKTSPQHVDAEAIALLFPKDWIKSSFAVVRHPISRLRSAFDYQRTGEKTISEDMDINLWIQQWADSCQTEPYQFDHHLRPACDLIVANSTIFRMEDNLDDIVAHLDKLEGKTAGSRQIPHENKRRSETGQAPVKTPLTPDSLDLIAALYAEDFKKFGYDCQEPVRAHPVSPGTPKKLPFLTRFLGR</sequence>
<keyword evidence="3" id="KW-1185">Reference proteome</keyword>
<proteinExistence type="predicted"/>
<dbReference type="InterPro" id="IPR027417">
    <property type="entry name" value="P-loop_NTPase"/>
</dbReference>
<protein>
    <submittedName>
        <fullName evidence="2">Sulfotransferase family 2 domain-containing protein</fullName>
    </submittedName>
</protein>
<feature type="compositionally biased region" description="Basic and acidic residues" evidence="1">
    <location>
        <begin position="169"/>
        <end position="178"/>
    </location>
</feature>
<accession>A0A9Y2KXE8</accession>
<organism evidence="2 3">
    <name type="scientific">Parasedimentitalea psychrophila</name>
    <dbReference type="NCBI Taxonomy" id="2997337"/>
    <lineage>
        <taxon>Bacteria</taxon>
        <taxon>Pseudomonadati</taxon>
        <taxon>Pseudomonadota</taxon>
        <taxon>Alphaproteobacteria</taxon>
        <taxon>Rhodobacterales</taxon>
        <taxon>Paracoccaceae</taxon>
        <taxon>Parasedimentitalea</taxon>
    </lineage>
</organism>
<dbReference type="KEGG" id="ppso:QPJ95_20795"/>
<name>A0A9Y2KXE8_9RHOB</name>
<dbReference type="AlphaFoldDB" id="A0A9Y2KXE8"/>
<dbReference type="Proteomes" id="UP001238334">
    <property type="component" value="Chromosome"/>
</dbReference>
<evidence type="ECO:0000313" key="3">
    <source>
        <dbReference type="Proteomes" id="UP001238334"/>
    </source>
</evidence>
<dbReference type="InterPro" id="IPR005331">
    <property type="entry name" value="Sulfotransferase"/>
</dbReference>
<dbReference type="EMBL" id="CP127247">
    <property type="protein sequence ID" value="WIY24905.1"/>
    <property type="molecule type" value="Genomic_DNA"/>
</dbReference>
<evidence type="ECO:0000313" key="2">
    <source>
        <dbReference type="EMBL" id="WIY24905.1"/>
    </source>
</evidence>
<evidence type="ECO:0000256" key="1">
    <source>
        <dbReference type="SAM" id="MobiDB-lite"/>
    </source>
</evidence>
<reference evidence="2 3" key="1">
    <citation type="submission" date="2023-06" db="EMBL/GenBank/DDBJ databases">
        <title>Parasedimentitalea psychrophila sp. nov., a psychrophilic bacterium isolated from deep-sea sediment.</title>
        <authorList>
            <person name="Li A."/>
        </authorList>
    </citation>
    <scope>NUCLEOTIDE SEQUENCE [LARGE SCALE GENOMIC DNA]</scope>
    <source>
        <strain evidence="2 3">QS115</strain>
    </source>
</reference>